<accession>A0A3D9LH01</accession>
<dbReference type="GO" id="GO:0006355">
    <property type="term" value="P:regulation of DNA-templated transcription"/>
    <property type="evidence" value="ECO:0007669"/>
    <property type="project" value="InterPro"/>
</dbReference>
<evidence type="ECO:0000256" key="1">
    <source>
        <dbReference type="ARBA" id="ARBA00008580"/>
    </source>
</evidence>
<organism evidence="4 5">
    <name type="scientific">Marinoscillum furvescens DSM 4134</name>
    <dbReference type="NCBI Taxonomy" id="1122208"/>
    <lineage>
        <taxon>Bacteria</taxon>
        <taxon>Pseudomonadati</taxon>
        <taxon>Bacteroidota</taxon>
        <taxon>Cytophagia</taxon>
        <taxon>Cytophagales</taxon>
        <taxon>Reichenbachiellaceae</taxon>
        <taxon>Marinoscillum</taxon>
    </lineage>
</organism>
<protein>
    <submittedName>
        <fullName evidence="4">Antitoxin ParD1/3/4</fullName>
    </submittedName>
</protein>
<dbReference type="InterPro" id="IPR022789">
    <property type="entry name" value="ParD"/>
</dbReference>
<evidence type="ECO:0000313" key="4">
    <source>
        <dbReference type="EMBL" id="REE05888.1"/>
    </source>
</evidence>
<dbReference type="Proteomes" id="UP000256779">
    <property type="component" value="Unassembled WGS sequence"/>
</dbReference>
<feature type="region of interest" description="Disordered" evidence="3">
    <location>
        <begin position="61"/>
        <end position="82"/>
    </location>
</feature>
<evidence type="ECO:0000313" key="5">
    <source>
        <dbReference type="Proteomes" id="UP000256779"/>
    </source>
</evidence>
<comment type="similarity">
    <text evidence="1">Belongs to the ParD antitoxin family.</text>
</comment>
<dbReference type="SUPFAM" id="SSF47598">
    <property type="entry name" value="Ribbon-helix-helix"/>
    <property type="match status" value="1"/>
</dbReference>
<dbReference type="NCBIfam" id="TIGR02606">
    <property type="entry name" value="antidote_CC2985"/>
    <property type="match status" value="1"/>
</dbReference>
<dbReference type="OrthoDB" id="9815501at2"/>
<dbReference type="CDD" id="cd22231">
    <property type="entry name" value="RHH_NikR_HicB-like"/>
    <property type="match status" value="1"/>
</dbReference>
<evidence type="ECO:0000256" key="2">
    <source>
        <dbReference type="ARBA" id="ARBA00022649"/>
    </source>
</evidence>
<dbReference type="Pfam" id="PF03693">
    <property type="entry name" value="ParD_antitoxin"/>
    <property type="match status" value="1"/>
</dbReference>
<comment type="caution">
    <text evidence="4">The sequence shown here is derived from an EMBL/GenBank/DDBJ whole genome shotgun (WGS) entry which is preliminary data.</text>
</comment>
<gene>
    <name evidence="4" type="ORF">C7460_101407</name>
</gene>
<dbReference type="EMBL" id="QREG01000001">
    <property type="protein sequence ID" value="REE05888.1"/>
    <property type="molecule type" value="Genomic_DNA"/>
</dbReference>
<dbReference type="PANTHER" id="PTHR36582:SF2">
    <property type="entry name" value="ANTITOXIN PARD"/>
    <property type="match status" value="1"/>
</dbReference>
<sequence length="82" mass="9077">MGKNTSISLGDYFDNFVKQSVTEGRFKNVSEVVRAGLRLLEEEERKVTSLKQAIQEGVDSGVAEDFDPSTHLDQLKSSRSNG</sequence>
<reference evidence="4 5" key="1">
    <citation type="submission" date="2018-07" db="EMBL/GenBank/DDBJ databases">
        <title>Genomic Encyclopedia of Type Strains, Phase IV (KMG-IV): sequencing the most valuable type-strain genomes for metagenomic binning, comparative biology and taxonomic classification.</title>
        <authorList>
            <person name="Goeker M."/>
        </authorList>
    </citation>
    <scope>NUCLEOTIDE SEQUENCE [LARGE SCALE GENOMIC DNA]</scope>
    <source>
        <strain evidence="4 5">DSM 4134</strain>
    </source>
</reference>
<name>A0A3D9LH01_MARFU</name>
<dbReference type="RefSeq" id="WP_115866382.1">
    <property type="nucleotide sequence ID" value="NZ_QREG01000001.1"/>
</dbReference>
<dbReference type="PANTHER" id="PTHR36582">
    <property type="entry name" value="ANTITOXIN PARD"/>
    <property type="match status" value="1"/>
</dbReference>
<keyword evidence="2" id="KW-1277">Toxin-antitoxin system</keyword>
<keyword evidence="5" id="KW-1185">Reference proteome</keyword>
<dbReference type="AlphaFoldDB" id="A0A3D9LH01"/>
<proteinExistence type="inferred from homology"/>
<dbReference type="InterPro" id="IPR038296">
    <property type="entry name" value="ParD_sf"/>
</dbReference>
<dbReference type="InterPro" id="IPR010985">
    <property type="entry name" value="Ribbon_hlx_hlx"/>
</dbReference>
<evidence type="ECO:0000256" key="3">
    <source>
        <dbReference type="SAM" id="MobiDB-lite"/>
    </source>
</evidence>
<dbReference type="Gene3D" id="6.10.10.120">
    <property type="entry name" value="Antitoxin ParD1-like"/>
    <property type="match status" value="1"/>
</dbReference>